<organism evidence="2 3">
    <name type="scientific">Acanthamoeba castellanii (strain ATCC 30010 / Neff)</name>
    <dbReference type="NCBI Taxonomy" id="1257118"/>
    <lineage>
        <taxon>Eukaryota</taxon>
        <taxon>Amoebozoa</taxon>
        <taxon>Discosea</taxon>
        <taxon>Longamoebia</taxon>
        <taxon>Centramoebida</taxon>
        <taxon>Acanthamoebidae</taxon>
        <taxon>Acanthamoeba</taxon>
    </lineage>
</organism>
<dbReference type="EMBL" id="KB007974">
    <property type="protein sequence ID" value="ELR17228.1"/>
    <property type="molecule type" value="Genomic_DNA"/>
</dbReference>
<feature type="compositionally biased region" description="Pro residues" evidence="1">
    <location>
        <begin position="257"/>
        <end position="267"/>
    </location>
</feature>
<dbReference type="VEuPathDB" id="AmoebaDB:ACA1_059050"/>
<proteinExistence type="predicted"/>
<name>L8GXC6_ACACF</name>
<evidence type="ECO:0000313" key="3">
    <source>
        <dbReference type="Proteomes" id="UP000011083"/>
    </source>
</evidence>
<dbReference type="KEGG" id="acan:ACA1_059050"/>
<dbReference type="AlphaFoldDB" id="L8GXC6"/>
<dbReference type="OrthoDB" id="47375at2759"/>
<evidence type="ECO:0000313" key="2">
    <source>
        <dbReference type="EMBL" id="ELR17228.1"/>
    </source>
</evidence>
<gene>
    <name evidence="2" type="ORF">ACA1_059050</name>
</gene>
<sequence>MNLVGRRFSKLTMLAMVAALSFTTSYLLLLQFDPPAWQQPFLPRVHLAASSAPCASTRKVFEDDGHHPPFIKIEELLTTAGDVSRQRRAPGCPPEGTLCRLEDVFDEIFVISLPRATDRLARVRAQLAALGVPYTLVHALEGKLMAGAHHLAKLVMTNLPDQHPGLAGVGVVVAPRNASFLHRWLAKARDQHLADDYQSQAVALRLAERHTDEAKLLSHAAFYPRSSSPHHLKVAYQADDCASEHESFSVHRFSASRPPPPPPPPPAATEGGGEESAADELEAVWLGEGSLHRVARAIVRKALAGGRLCAMAEREVRRLEAQGGAPTCAPPSAPS</sequence>
<keyword evidence="3" id="KW-1185">Reference proteome</keyword>
<accession>L8GXC6</accession>
<reference evidence="2 3" key="1">
    <citation type="journal article" date="2013" name="Genome Biol.">
        <title>Genome of Acanthamoeba castellanii highlights extensive lateral gene transfer and early evolution of tyrosine kinase signaling.</title>
        <authorList>
            <person name="Clarke M."/>
            <person name="Lohan A.J."/>
            <person name="Liu B."/>
            <person name="Lagkouvardos I."/>
            <person name="Roy S."/>
            <person name="Zafar N."/>
            <person name="Bertelli C."/>
            <person name="Schilde C."/>
            <person name="Kianianmomeni A."/>
            <person name="Burglin T.R."/>
            <person name="Frech C."/>
            <person name="Turcotte B."/>
            <person name="Kopec K.O."/>
            <person name="Synnott J.M."/>
            <person name="Choo C."/>
            <person name="Paponov I."/>
            <person name="Finkler A."/>
            <person name="Soon Heng Tan C."/>
            <person name="Hutchins A.P."/>
            <person name="Weinmeier T."/>
            <person name="Rattei T."/>
            <person name="Chu J.S."/>
            <person name="Gimenez G."/>
            <person name="Irimia M."/>
            <person name="Rigden D.J."/>
            <person name="Fitzpatrick D.A."/>
            <person name="Lorenzo-Morales J."/>
            <person name="Bateman A."/>
            <person name="Chiu C.H."/>
            <person name="Tang P."/>
            <person name="Hegemann P."/>
            <person name="Fromm H."/>
            <person name="Raoult D."/>
            <person name="Greub G."/>
            <person name="Miranda-Saavedra D."/>
            <person name="Chen N."/>
            <person name="Nash P."/>
            <person name="Ginger M.L."/>
            <person name="Horn M."/>
            <person name="Schaap P."/>
            <person name="Caler L."/>
            <person name="Loftus B."/>
        </authorList>
    </citation>
    <scope>NUCLEOTIDE SEQUENCE [LARGE SCALE GENOMIC DNA]</scope>
    <source>
        <strain evidence="2 3">Neff</strain>
    </source>
</reference>
<feature type="region of interest" description="Disordered" evidence="1">
    <location>
        <begin position="247"/>
        <end position="278"/>
    </location>
</feature>
<dbReference type="RefSeq" id="XP_004339241.1">
    <property type="nucleotide sequence ID" value="XM_004339193.1"/>
</dbReference>
<protein>
    <submittedName>
        <fullName evidence="2">Uncharacterized protein</fullName>
    </submittedName>
</protein>
<dbReference type="Proteomes" id="UP000011083">
    <property type="component" value="Unassembled WGS sequence"/>
</dbReference>
<dbReference type="GeneID" id="14918336"/>
<evidence type="ECO:0000256" key="1">
    <source>
        <dbReference type="SAM" id="MobiDB-lite"/>
    </source>
</evidence>